<dbReference type="SMART" id="SM00054">
    <property type="entry name" value="EFh"/>
    <property type="match status" value="3"/>
</dbReference>
<dbReference type="GO" id="GO:0005509">
    <property type="term" value="F:calcium ion binding"/>
    <property type="evidence" value="ECO:0007669"/>
    <property type="project" value="InterPro"/>
</dbReference>
<dbReference type="CTD" id="10518"/>
<organism evidence="1">
    <name type="scientific">Castor canadensis</name>
    <name type="common">American beaver</name>
    <dbReference type="NCBI Taxonomy" id="51338"/>
    <lineage>
        <taxon>Eukaryota</taxon>
        <taxon>Metazoa</taxon>
        <taxon>Chordata</taxon>
        <taxon>Craniata</taxon>
        <taxon>Vertebrata</taxon>
        <taxon>Euteleostomi</taxon>
        <taxon>Mammalia</taxon>
        <taxon>Eutheria</taxon>
        <taxon>Euarchontoglires</taxon>
        <taxon>Glires</taxon>
        <taxon>Rodentia</taxon>
        <taxon>Castorimorpha</taxon>
        <taxon>Castoridae</taxon>
        <taxon>Castor</taxon>
    </lineage>
</organism>
<dbReference type="OrthoDB" id="114727at2759"/>
<dbReference type="KEGG" id="ccan:109682385"/>
<dbReference type="GO" id="GO:0042383">
    <property type="term" value="C:sarcolemma"/>
    <property type="evidence" value="ECO:0007669"/>
    <property type="project" value="UniProtKB-SubCell"/>
</dbReference>
<proteinExistence type="predicted"/>
<name>A0A8C0XIF5_CASCN</name>
<dbReference type="GO" id="GO:0005737">
    <property type="term" value="C:cytoplasm"/>
    <property type="evidence" value="ECO:0007669"/>
    <property type="project" value="UniProtKB-SubCell"/>
</dbReference>
<dbReference type="Gene3D" id="1.10.238.10">
    <property type="entry name" value="EF-hand"/>
    <property type="match status" value="2"/>
</dbReference>
<sequence length="259" mass="28227">MAEPAPPARTPLLQLGAEPQPRGSRPGSAPSVPAARWGGAGRPPGTLPAAGLARAAGAGRGAPGSRAADGRRRPGGRATALRSPWGTSRPSSPRSSWTTTRLHARFYELAPNLVPMDYRKSPTVHVPMSLIIQMPELRENPFKERIVEAFSEDGEGNLTFNDFVDMFSVLCESAPRELKASYAFKIYDFNTDNFICKEDLELTLARLTKSELDEDEVVLVCDKVIEEADLDGDGKLGFADFEDMIAKAPDFLSTFHIRI</sequence>
<accession>A0A8C0XIF5</accession>
<dbReference type="GO" id="GO:0032420">
    <property type="term" value="C:stereocilium"/>
    <property type="evidence" value="ECO:0007669"/>
    <property type="project" value="UniProtKB-SubCell"/>
</dbReference>
<dbReference type="InterPro" id="IPR051433">
    <property type="entry name" value="CIBP"/>
</dbReference>
<dbReference type="InterPro" id="IPR018247">
    <property type="entry name" value="EF_Hand_1_Ca_BS"/>
</dbReference>
<dbReference type="CDD" id="cd00051">
    <property type="entry name" value="EFh"/>
    <property type="match status" value="1"/>
</dbReference>
<dbReference type="Pfam" id="PF13499">
    <property type="entry name" value="EF-hand_7"/>
    <property type="match status" value="1"/>
</dbReference>
<dbReference type="InterPro" id="IPR011992">
    <property type="entry name" value="EF-hand-dom_pair"/>
</dbReference>
<dbReference type="SUPFAM" id="SSF47473">
    <property type="entry name" value="EF-hand"/>
    <property type="match status" value="1"/>
</dbReference>
<dbReference type="FunFam" id="1.10.238.10:FF:000035">
    <property type="entry name" value="Calcium and integrin-binding family member 2"/>
    <property type="match status" value="1"/>
</dbReference>
<dbReference type="GO" id="GO:0000287">
    <property type="term" value="F:magnesium ion binding"/>
    <property type="evidence" value="ECO:0007669"/>
    <property type="project" value="UniProtKB-ARBA"/>
</dbReference>
<dbReference type="GO" id="GO:0055074">
    <property type="term" value="P:calcium ion homeostasis"/>
    <property type="evidence" value="ECO:0007669"/>
    <property type="project" value="TreeGrafter"/>
</dbReference>
<dbReference type="Ensembl" id="ENSCCNT00000036680.1">
    <property type="protein sequence ID" value="ENSCCNP00000029082.1"/>
    <property type="gene ID" value="ENSCCNG00000027920.1"/>
</dbReference>
<dbReference type="PROSITE" id="PS00018">
    <property type="entry name" value="EF_HAND_1"/>
    <property type="match status" value="2"/>
</dbReference>
<dbReference type="InterPro" id="IPR002048">
    <property type="entry name" value="EF_hand_dom"/>
</dbReference>
<dbReference type="GO" id="GO:0001750">
    <property type="term" value="C:photoreceptor outer segment"/>
    <property type="evidence" value="ECO:0007669"/>
    <property type="project" value="UniProtKB-SubCell"/>
</dbReference>
<evidence type="ECO:0000313" key="1">
    <source>
        <dbReference type="Ensembl" id="ENSCCNP00000029082.1"/>
    </source>
</evidence>
<protein>
    <submittedName>
        <fullName evidence="1">Uncharacterized protein</fullName>
    </submittedName>
</protein>
<gene>
    <name evidence="1" type="primary">Cib2</name>
</gene>
<dbReference type="GO" id="GO:0007229">
    <property type="term" value="P:integrin-mediated signaling pathway"/>
    <property type="evidence" value="ECO:0007669"/>
    <property type="project" value="UniProtKB-KW"/>
</dbReference>
<dbReference type="PANTHER" id="PTHR45791">
    <property type="entry name" value="CALCIUM AND INTEGRIN BINDING FAMILY MEMBER 2"/>
    <property type="match status" value="1"/>
</dbReference>
<dbReference type="GO" id="GO:0001917">
    <property type="term" value="C:photoreceptor inner segment"/>
    <property type="evidence" value="ECO:0007669"/>
    <property type="project" value="UniProtKB-SubCell"/>
</dbReference>
<reference evidence="1" key="1">
    <citation type="submission" date="2023-09" db="UniProtKB">
        <authorList>
            <consortium name="Ensembl"/>
        </authorList>
    </citation>
    <scope>IDENTIFICATION</scope>
</reference>
<dbReference type="PROSITE" id="PS50222">
    <property type="entry name" value="EF_HAND_2"/>
    <property type="match status" value="3"/>
</dbReference>
<dbReference type="PANTHER" id="PTHR45791:SF5">
    <property type="entry name" value="CALCIUM AND INTEGRIN-BINDING FAMILY MEMBER 2"/>
    <property type="match status" value="1"/>
</dbReference>